<feature type="transmembrane region" description="Helical" evidence="7">
    <location>
        <begin position="292"/>
        <end position="316"/>
    </location>
</feature>
<dbReference type="PANTHER" id="PTHR21716:SF62">
    <property type="entry name" value="TRANSPORT PROTEIN YDBI-RELATED"/>
    <property type="match status" value="1"/>
</dbReference>
<accession>A0ABV0JV21</accession>
<feature type="transmembrane region" description="Helical" evidence="7">
    <location>
        <begin position="226"/>
        <end position="245"/>
    </location>
</feature>
<dbReference type="InterPro" id="IPR002549">
    <property type="entry name" value="AI-2E-like"/>
</dbReference>
<evidence type="ECO:0000313" key="8">
    <source>
        <dbReference type="EMBL" id="MEP0867298.1"/>
    </source>
</evidence>
<feature type="transmembrane region" description="Helical" evidence="7">
    <location>
        <begin position="198"/>
        <end position="220"/>
    </location>
</feature>
<dbReference type="PANTHER" id="PTHR21716">
    <property type="entry name" value="TRANSMEMBRANE PROTEIN"/>
    <property type="match status" value="1"/>
</dbReference>
<comment type="caution">
    <text evidence="8">The sequence shown here is derived from an EMBL/GenBank/DDBJ whole genome shotgun (WGS) entry which is preliminary data.</text>
</comment>
<feature type="transmembrane region" description="Helical" evidence="7">
    <location>
        <begin position="55"/>
        <end position="76"/>
    </location>
</feature>
<keyword evidence="9" id="KW-1185">Reference proteome</keyword>
<evidence type="ECO:0000256" key="7">
    <source>
        <dbReference type="SAM" id="Phobius"/>
    </source>
</evidence>
<gene>
    <name evidence="8" type="ORF">NDI37_22870</name>
</gene>
<evidence type="ECO:0000313" key="9">
    <source>
        <dbReference type="Proteomes" id="UP001442494"/>
    </source>
</evidence>
<comment type="subcellular location">
    <subcellularLocation>
        <location evidence="1">Membrane</location>
        <topology evidence="1">Multi-pass membrane protein</topology>
    </subcellularLocation>
</comment>
<protein>
    <submittedName>
        <fullName evidence="8">AI-2E family transporter</fullName>
    </submittedName>
</protein>
<evidence type="ECO:0000256" key="6">
    <source>
        <dbReference type="SAM" id="MobiDB-lite"/>
    </source>
</evidence>
<evidence type="ECO:0000256" key="3">
    <source>
        <dbReference type="ARBA" id="ARBA00022692"/>
    </source>
</evidence>
<feature type="compositionally biased region" description="Acidic residues" evidence="6">
    <location>
        <begin position="353"/>
        <end position="362"/>
    </location>
</feature>
<keyword evidence="4 7" id="KW-1133">Transmembrane helix</keyword>
<feature type="transmembrane region" description="Helical" evidence="7">
    <location>
        <begin position="138"/>
        <end position="162"/>
    </location>
</feature>
<dbReference type="Proteomes" id="UP001442494">
    <property type="component" value="Unassembled WGS sequence"/>
</dbReference>
<evidence type="ECO:0000256" key="1">
    <source>
        <dbReference type="ARBA" id="ARBA00004141"/>
    </source>
</evidence>
<comment type="similarity">
    <text evidence="2">Belongs to the autoinducer-2 exporter (AI-2E) (TC 2.A.86) family.</text>
</comment>
<name>A0ABV0JV21_9CYAN</name>
<evidence type="ECO:0000256" key="4">
    <source>
        <dbReference type="ARBA" id="ARBA00022989"/>
    </source>
</evidence>
<organism evidence="8 9">
    <name type="scientific">Funiculus sociatus GB2-A5</name>
    <dbReference type="NCBI Taxonomy" id="2933946"/>
    <lineage>
        <taxon>Bacteria</taxon>
        <taxon>Bacillati</taxon>
        <taxon>Cyanobacteriota</taxon>
        <taxon>Cyanophyceae</taxon>
        <taxon>Coleofasciculales</taxon>
        <taxon>Coleofasciculaceae</taxon>
        <taxon>Funiculus</taxon>
    </lineage>
</organism>
<evidence type="ECO:0000256" key="5">
    <source>
        <dbReference type="ARBA" id="ARBA00023136"/>
    </source>
</evidence>
<keyword evidence="3 7" id="KW-0812">Transmembrane</keyword>
<feature type="region of interest" description="Disordered" evidence="6">
    <location>
        <begin position="353"/>
        <end position="389"/>
    </location>
</feature>
<proteinExistence type="inferred from homology"/>
<dbReference type="EMBL" id="JAMPKK010000065">
    <property type="protein sequence ID" value="MEP0867298.1"/>
    <property type="molecule type" value="Genomic_DNA"/>
</dbReference>
<keyword evidence="5 7" id="KW-0472">Membrane</keyword>
<dbReference type="RefSeq" id="WP_190420946.1">
    <property type="nucleotide sequence ID" value="NZ_JAMPKK010000065.1"/>
</dbReference>
<reference evidence="8 9" key="1">
    <citation type="submission" date="2022-04" db="EMBL/GenBank/DDBJ databases">
        <title>Positive selection, recombination, and allopatry shape intraspecific diversity of widespread and dominant cyanobacteria.</title>
        <authorList>
            <person name="Wei J."/>
            <person name="Shu W."/>
            <person name="Hu C."/>
        </authorList>
    </citation>
    <scope>NUCLEOTIDE SEQUENCE [LARGE SCALE GENOMIC DNA]</scope>
    <source>
        <strain evidence="8 9">GB2-A5</strain>
    </source>
</reference>
<evidence type="ECO:0000256" key="2">
    <source>
        <dbReference type="ARBA" id="ARBA00009773"/>
    </source>
</evidence>
<dbReference type="Pfam" id="PF01594">
    <property type="entry name" value="AI-2E_transport"/>
    <property type="match status" value="1"/>
</dbReference>
<feature type="transmembrane region" description="Helical" evidence="7">
    <location>
        <begin position="25"/>
        <end position="43"/>
    </location>
</feature>
<sequence>MKLGQLIGFFAIVVSLYILWQIRDLLLLLFAAIVLATALNRLSLRLQRSGMQHGLAVLCSIALLLALIVGFFWLIVPPFAVQFEELTQRVPQGFERLNNWTDYWRERVPTQLVPYLPDVDSISQQVQPLLNRLLGGSVAFFSSSLGVILRVLLVLVLTGMLLANPQAYRKGFVRLFPSFYRRRVDGILDQCEVALGRWLGGALISMSVVALMSMVGLSILRIPSPLAQGILAGVLNLIPNLGPTISVIPPMAIALLEAPWKSVAVFGLYFAIQQIESNFLTPYVMAQQVSLLPAVTLLSQVFFATFFGFLGLFLALPLTVVGQIWVKEVLIKDVLDQWRSDRKEVFDAKGTDLSDEAGEFDQETGVLPEANLPIHDEPNLDDVSGKHKK</sequence>